<dbReference type="AlphaFoldDB" id="A0A8D9E888"/>
<sequence>MGKNITRLSHVCISYRFVRNDVNIVDLMEPLHFVRVPPSEELRNLAYHRGTSAAMRSLTFAHIEHSRQTAVAGSYLDRGPCELAVRQSQEYRRRARPQGANPK</sequence>
<accession>A0A8D9E888</accession>
<protein>
    <submittedName>
        <fullName evidence="1">Uncharacterized protein</fullName>
    </submittedName>
</protein>
<proteinExistence type="predicted"/>
<name>A0A8D9E888_9HEMI</name>
<evidence type="ECO:0000313" key="1">
    <source>
        <dbReference type="EMBL" id="CAG6742245.1"/>
    </source>
</evidence>
<organism evidence="1">
    <name type="scientific">Cacopsylla melanoneura</name>
    <dbReference type="NCBI Taxonomy" id="428564"/>
    <lineage>
        <taxon>Eukaryota</taxon>
        <taxon>Metazoa</taxon>
        <taxon>Ecdysozoa</taxon>
        <taxon>Arthropoda</taxon>
        <taxon>Hexapoda</taxon>
        <taxon>Insecta</taxon>
        <taxon>Pterygota</taxon>
        <taxon>Neoptera</taxon>
        <taxon>Paraneoptera</taxon>
        <taxon>Hemiptera</taxon>
        <taxon>Sternorrhyncha</taxon>
        <taxon>Psylloidea</taxon>
        <taxon>Psyllidae</taxon>
        <taxon>Psyllinae</taxon>
        <taxon>Cacopsylla</taxon>
    </lineage>
</organism>
<dbReference type="EMBL" id="HBUF01433703">
    <property type="protein sequence ID" value="CAG6742245.1"/>
    <property type="molecule type" value="Transcribed_RNA"/>
</dbReference>
<reference evidence="1" key="1">
    <citation type="submission" date="2021-05" db="EMBL/GenBank/DDBJ databases">
        <authorList>
            <person name="Alioto T."/>
            <person name="Alioto T."/>
            <person name="Gomez Garrido J."/>
        </authorList>
    </citation>
    <scope>NUCLEOTIDE SEQUENCE</scope>
</reference>